<reference evidence="2 3" key="1">
    <citation type="submission" date="2020-08" db="EMBL/GenBank/DDBJ databases">
        <title>Plant Genome Project.</title>
        <authorList>
            <person name="Zhang R.-G."/>
        </authorList>
    </citation>
    <scope>NUCLEOTIDE SEQUENCE [LARGE SCALE GENOMIC DNA]</scope>
    <source>
        <strain evidence="2">WSP0</strain>
        <tissue evidence="2">Leaf</tissue>
    </source>
</reference>
<evidence type="ECO:0000313" key="2">
    <source>
        <dbReference type="EMBL" id="KAG5546447.1"/>
    </source>
</evidence>
<sequence length="281" mass="32115">MAVGGNPPRRRSVQPRFPKEEEVSNDVSITKLLAGNHQPRGRTGANDTIGEWPFTSKSIPDPVVDCSKLPIFDEEPFIGGEHYFFTSKEDNVFTDGCIVEVAEEQTLGFQLDNNAKNQGIAAVVVSTGARCMEGVDGIKCKVIGDAIGTKFTFSDPHPTRSTFFTTLKSYDWVYMNQIFFEKLVENFVHNIPKLDEIEADRSNHFWEFIEHAGSKGPWISFLKQRTIPLITEDFSFKVKFEKINLKFKIDADKVRRNQLHKLEDEFLQDGENDAEWKWFII</sequence>
<proteinExistence type="predicted"/>
<protein>
    <submittedName>
        <fullName evidence="2">Uncharacterized protein</fullName>
    </submittedName>
</protein>
<gene>
    <name evidence="2" type="ORF">RHGRI_018584</name>
</gene>
<organism evidence="2 3">
    <name type="scientific">Rhododendron griersonianum</name>
    <dbReference type="NCBI Taxonomy" id="479676"/>
    <lineage>
        <taxon>Eukaryota</taxon>
        <taxon>Viridiplantae</taxon>
        <taxon>Streptophyta</taxon>
        <taxon>Embryophyta</taxon>
        <taxon>Tracheophyta</taxon>
        <taxon>Spermatophyta</taxon>
        <taxon>Magnoliopsida</taxon>
        <taxon>eudicotyledons</taxon>
        <taxon>Gunneridae</taxon>
        <taxon>Pentapetalae</taxon>
        <taxon>asterids</taxon>
        <taxon>Ericales</taxon>
        <taxon>Ericaceae</taxon>
        <taxon>Ericoideae</taxon>
        <taxon>Rhodoreae</taxon>
        <taxon>Rhododendron</taxon>
    </lineage>
</organism>
<evidence type="ECO:0000256" key="1">
    <source>
        <dbReference type="SAM" id="MobiDB-lite"/>
    </source>
</evidence>
<accession>A0AAV6K281</accession>
<name>A0AAV6K281_9ERIC</name>
<feature type="region of interest" description="Disordered" evidence="1">
    <location>
        <begin position="1"/>
        <end position="25"/>
    </location>
</feature>
<dbReference type="Proteomes" id="UP000823749">
    <property type="component" value="Chromosome 6"/>
</dbReference>
<dbReference type="AlphaFoldDB" id="A0AAV6K281"/>
<dbReference type="EMBL" id="JACTNZ010000006">
    <property type="protein sequence ID" value="KAG5546447.1"/>
    <property type="molecule type" value="Genomic_DNA"/>
</dbReference>
<comment type="caution">
    <text evidence="2">The sequence shown here is derived from an EMBL/GenBank/DDBJ whole genome shotgun (WGS) entry which is preliminary data.</text>
</comment>
<evidence type="ECO:0000313" key="3">
    <source>
        <dbReference type="Proteomes" id="UP000823749"/>
    </source>
</evidence>
<keyword evidence="3" id="KW-1185">Reference proteome</keyword>